<dbReference type="Proteomes" id="UP000250919">
    <property type="component" value="Unassembled WGS sequence"/>
</dbReference>
<evidence type="ECO:0000256" key="6">
    <source>
        <dbReference type="ARBA" id="ARBA00048807"/>
    </source>
</evidence>
<comment type="caution">
    <text evidence="7">The sequence shown here is derived from an EMBL/GenBank/DDBJ whole genome shotgun (WGS) entry which is preliminary data.</text>
</comment>
<dbReference type="GO" id="GO:0070497">
    <property type="term" value="F:6-carboxytetrahydropterin synthase activity"/>
    <property type="evidence" value="ECO:0007669"/>
    <property type="project" value="UniProtKB-EC"/>
</dbReference>
<evidence type="ECO:0000256" key="4">
    <source>
        <dbReference type="ARBA" id="ARBA00018141"/>
    </source>
</evidence>
<evidence type="ECO:0000256" key="5">
    <source>
        <dbReference type="ARBA" id="ARBA00031449"/>
    </source>
</evidence>
<comment type="similarity">
    <text evidence="2">Belongs to the PTPS family. QueD subfamily.</text>
</comment>
<comment type="catalytic activity">
    <reaction evidence="6">
        <text>7,8-dihydroneopterin 3'-triphosphate + H2O = 6-carboxy-5,6,7,8-tetrahydropterin + triphosphate + acetaldehyde + 2 H(+)</text>
        <dbReference type="Rhea" id="RHEA:27966"/>
        <dbReference type="ChEBI" id="CHEBI:15343"/>
        <dbReference type="ChEBI" id="CHEBI:15377"/>
        <dbReference type="ChEBI" id="CHEBI:15378"/>
        <dbReference type="ChEBI" id="CHEBI:18036"/>
        <dbReference type="ChEBI" id="CHEBI:58462"/>
        <dbReference type="ChEBI" id="CHEBI:61032"/>
        <dbReference type="EC" id="4.1.2.50"/>
    </reaction>
</comment>
<evidence type="ECO:0000256" key="1">
    <source>
        <dbReference type="ARBA" id="ARBA00005061"/>
    </source>
</evidence>
<dbReference type="EMBL" id="NSCM01000005">
    <property type="protein sequence ID" value="RAX13588.1"/>
    <property type="molecule type" value="Genomic_DNA"/>
</dbReference>
<protein>
    <recommendedName>
        <fullName evidence="4">6-carboxy-5,6,7,8-tetrahydropterin synthase</fullName>
        <ecNumber evidence="3">4.1.2.50</ecNumber>
    </recommendedName>
    <alternativeName>
        <fullName evidence="5">Queuosine biosynthesis protein QueD</fullName>
    </alternativeName>
</protein>
<evidence type="ECO:0000256" key="2">
    <source>
        <dbReference type="ARBA" id="ARBA00008900"/>
    </source>
</evidence>
<dbReference type="InterPro" id="IPR007115">
    <property type="entry name" value="6-PTP_synth/QueD"/>
</dbReference>
<dbReference type="SUPFAM" id="SSF55620">
    <property type="entry name" value="Tetrahydrobiopterin biosynthesis enzymes-like"/>
    <property type="match status" value="1"/>
</dbReference>
<dbReference type="Gene3D" id="3.30.479.10">
    <property type="entry name" value="6-pyruvoyl tetrahydropterin synthase/QueD"/>
    <property type="match status" value="1"/>
</dbReference>
<dbReference type="EC" id="4.1.2.50" evidence="3"/>
<gene>
    <name evidence="7" type="ORF">CKY02_05595</name>
</gene>
<dbReference type="UniPathway" id="UPA00391"/>
<evidence type="ECO:0000313" key="7">
    <source>
        <dbReference type="EMBL" id="RAX13588.1"/>
    </source>
</evidence>
<accession>A0A329XEK3</accession>
<dbReference type="AlphaFoldDB" id="A0A329XEK3"/>
<sequence length="105" mass="12466">MLIVVSTKFHIQREYDSWQEALMNIDSIGIMMQRDDIGFSASHFTIFSEFERETLHGHNFNVGVEVYSEYEENGMIFDYCIIKKNSMSFVVISMTNYYFLVNHHF</sequence>
<dbReference type="Pfam" id="PF01242">
    <property type="entry name" value="PTPS"/>
    <property type="match status" value="1"/>
</dbReference>
<proteinExistence type="inferred from homology"/>
<evidence type="ECO:0000256" key="3">
    <source>
        <dbReference type="ARBA" id="ARBA00012982"/>
    </source>
</evidence>
<name>A0A329XEK3_9GAMM</name>
<reference evidence="7 8" key="1">
    <citation type="journal article" date="2018" name="Int. J. Syst. Evol. Microbiol.">
        <title>Whole-genome-based revisit of Photorhabdus phylogeny: proposal for the elevation of most Photorhabdus subspecies to the species level and description of one novel species Photorhabdus bodei sp. nov., and one novel subspecies Photorhabdus laumondii subsp. clarkei subsp. nov.</title>
        <authorList>
            <person name="Machado R.A.R."/>
            <person name="Wuthrich D."/>
            <person name="Kuhnert P."/>
            <person name="Arce C.C.M."/>
            <person name="Thonen L."/>
            <person name="Ruiz C."/>
            <person name="Zhang X."/>
            <person name="Robert C.A.M."/>
            <person name="Karimi J."/>
            <person name="Kamali S."/>
            <person name="Ma J."/>
            <person name="Bruggmann R."/>
            <person name="Erb M."/>
        </authorList>
    </citation>
    <scope>NUCLEOTIDE SEQUENCE [LARGE SCALE GENOMIC DNA]</scope>
    <source>
        <strain evidence="7 8">LJ24-63</strain>
    </source>
</reference>
<organism evidence="7 8">
    <name type="scientific">Photorhabdus bodei</name>
    <dbReference type="NCBI Taxonomy" id="2029681"/>
    <lineage>
        <taxon>Bacteria</taxon>
        <taxon>Pseudomonadati</taxon>
        <taxon>Pseudomonadota</taxon>
        <taxon>Gammaproteobacteria</taxon>
        <taxon>Enterobacterales</taxon>
        <taxon>Morganellaceae</taxon>
        <taxon>Photorhabdus</taxon>
    </lineage>
</organism>
<evidence type="ECO:0000313" key="8">
    <source>
        <dbReference type="Proteomes" id="UP000250919"/>
    </source>
</evidence>
<comment type="pathway">
    <text evidence="1">Purine metabolism; 7-cyano-7-deazaguanine biosynthesis.</text>
</comment>
<dbReference type="InterPro" id="IPR038418">
    <property type="entry name" value="6-PTP_synth/QueD_sf"/>
</dbReference>